<sequence>MDEYAVEITLMISGEECWFICWCWWFGWNSLMCCISFSSSTGSTTGARGSYITDEGVTIFLMHVVTFSPTYGKTASEETDAFENPFGVN</sequence>
<proteinExistence type="predicted"/>
<reference evidence="1" key="1">
    <citation type="submission" date="2019-12" db="EMBL/GenBank/DDBJ databases">
        <title>Genome sequencing and annotation of Brassica cretica.</title>
        <authorList>
            <person name="Studholme D.J."/>
            <person name="Sarris P."/>
        </authorList>
    </citation>
    <scope>NUCLEOTIDE SEQUENCE</scope>
    <source>
        <strain evidence="1">PFS-109/04</strain>
        <tissue evidence="1">Leaf</tissue>
    </source>
</reference>
<accession>A0A8S9NMP5</accession>
<dbReference type="EMBL" id="QGKX02001521">
    <property type="protein sequence ID" value="KAF3506044.1"/>
    <property type="molecule type" value="Genomic_DNA"/>
</dbReference>
<name>A0A8S9NMP5_BRACR</name>
<organism evidence="1 2">
    <name type="scientific">Brassica cretica</name>
    <name type="common">Mustard</name>
    <dbReference type="NCBI Taxonomy" id="69181"/>
    <lineage>
        <taxon>Eukaryota</taxon>
        <taxon>Viridiplantae</taxon>
        <taxon>Streptophyta</taxon>
        <taxon>Embryophyta</taxon>
        <taxon>Tracheophyta</taxon>
        <taxon>Spermatophyta</taxon>
        <taxon>Magnoliopsida</taxon>
        <taxon>eudicotyledons</taxon>
        <taxon>Gunneridae</taxon>
        <taxon>Pentapetalae</taxon>
        <taxon>rosids</taxon>
        <taxon>malvids</taxon>
        <taxon>Brassicales</taxon>
        <taxon>Brassicaceae</taxon>
        <taxon>Brassiceae</taxon>
        <taxon>Brassica</taxon>
    </lineage>
</organism>
<protein>
    <submittedName>
        <fullName evidence="1">Uncharacterized protein</fullName>
    </submittedName>
</protein>
<gene>
    <name evidence="1" type="ORF">F2Q69_00007781</name>
</gene>
<comment type="caution">
    <text evidence="1">The sequence shown here is derived from an EMBL/GenBank/DDBJ whole genome shotgun (WGS) entry which is preliminary data.</text>
</comment>
<dbReference type="Proteomes" id="UP000712600">
    <property type="component" value="Unassembled WGS sequence"/>
</dbReference>
<evidence type="ECO:0000313" key="2">
    <source>
        <dbReference type="Proteomes" id="UP000712600"/>
    </source>
</evidence>
<dbReference type="AlphaFoldDB" id="A0A8S9NMP5"/>
<evidence type="ECO:0000313" key="1">
    <source>
        <dbReference type="EMBL" id="KAF3506044.1"/>
    </source>
</evidence>